<name>A0A7S2ING3_9EUKA</name>
<keyword evidence="5" id="KW-0472">Membrane</keyword>
<evidence type="ECO:0000256" key="1">
    <source>
        <dbReference type="ARBA" id="ARBA00004141"/>
    </source>
</evidence>
<evidence type="ECO:0000313" key="7">
    <source>
        <dbReference type="EMBL" id="CAD9524609.1"/>
    </source>
</evidence>
<comment type="similarity">
    <text evidence="2 6">Belongs to the peroxisomal membrane protein PXMP2/4 family.</text>
</comment>
<sequence>MHAAVLGGTSDAISQVMHGLPVDCAHVTAMTSLACILSGVGNAFWMRFLEDHIPGGCPLAVSLKTVADFCCCATLFNSAFLVGVPFLTTLIAHHDAFLLALSDHTAVHAISPPAMSTLLDPWTPEDFQSLMRLEACTFVPYNLFAFRVVPPQLRPLGSASLSAVSTIVVSSITLGFEPSAG</sequence>
<dbReference type="GO" id="GO:0005737">
    <property type="term" value="C:cytoplasm"/>
    <property type="evidence" value="ECO:0007669"/>
    <property type="project" value="TreeGrafter"/>
</dbReference>
<keyword evidence="4" id="KW-1133">Transmembrane helix</keyword>
<accession>A0A7S2ING3</accession>
<protein>
    <submittedName>
        <fullName evidence="7">Uncharacterized protein</fullName>
    </submittedName>
</protein>
<dbReference type="EMBL" id="HBGU01065488">
    <property type="protein sequence ID" value="CAD9524609.1"/>
    <property type="molecule type" value="Transcribed_RNA"/>
</dbReference>
<evidence type="ECO:0000256" key="2">
    <source>
        <dbReference type="ARBA" id="ARBA00006824"/>
    </source>
</evidence>
<dbReference type="PANTHER" id="PTHR11266">
    <property type="entry name" value="PEROXISOMAL MEMBRANE PROTEIN 2, PXMP2 MPV17"/>
    <property type="match status" value="1"/>
</dbReference>
<dbReference type="AlphaFoldDB" id="A0A7S2ING3"/>
<keyword evidence="3" id="KW-0812">Transmembrane</keyword>
<evidence type="ECO:0000256" key="4">
    <source>
        <dbReference type="ARBA" id="ARBA00022989"/>
    </source>
</evidence>
<evidence type="ECO:0000256" key="6">
    <source>
        <dbReference type="RuleBase" id="RU363053"/>
    </source>
</evidence>
<gene>
    <name evidence="7" type="ORF">CBRE1094_LOCUS35703</name>
</gene>
<reference evidence="7" key="1">
    <citation type="submission" date="2021-01" db="EMBL/GenBank/DDBJ databases">
        <authorList>
            <person name="Corre E."/>
            <person name="Pelletier E."/>
            <person name="Niang G."/>
            <person name="Scheremetjew M."/>
            <person name="Finn R."/>
            <person name="Kale V."/>
            <person name="Holt S."/>
            <person name="Cochrane G."/>
            <person name="Meng A."/>
            <person name="Brown T."/>
            <person name="Cohen L."/>
        </authorList>
    </citation>
    <scope>NUCLEOTIDE SEQUENCE</scope>
    <source>
        <strain evidence="7">UTEX LB 985</strain>
    </source>
</reference>
<proteinExistence type="inferred from homology"/>
<evidence type="ECO:0000256" key="3">
    <source>
        <dbReference type="ARBA" id="ARBA00022692"/>
    </source>
</evidence>
<dbReference type="PANTHER" id="PTHR11266:SF80">
    <property type="entry name" value="PEROXISOMAL MEMBRANE PROTEIN 2"/>
    <property type="match status" value="1"/>
</dbReference>
<evidence type="ECO:0000256" key="5">
    <source>
        <dbReference type="ARBA" id="ARBA00023136"/>
    </source>
</evidence>
<dbReference type="GO" id="GO:0016020">
    <property type="term" value="C:membrane"/>
    <property type="evidence" value="ECO:0007669"/>
    <property type="project" value="UniProtKB-SubCell"/>
</dbReference>
<comment type="subcellular location">
    <subcellularLocation>
        <location evidence="1">Membrane</location>
        <topology evidence="1">Multi-pass membrane protein</topology>
    </subcellularLocation>
</comment>
<dbReference type="InterPro" id="IPR007248">
    <property type="entry name" value="Mpv17_PMP22"/>
</dbReference>
<organism evidence="7">
    <name type="scientific">Haptolina brevifila</name>
    <dbReference type="NCBI Taxonomy" id="156173"/>
    <lineage>
        <taxon>Eukaryota</taxon>
        <taxon>Haptista</taxon>
        <taxon>Haptophyta</taxon>
        <taxon>Prymnesiophyceae</taxon>
        <taxon>Prymnesiales</taxon>
        <taxon>Prymnesiaceae</taxon>
        <taxon>Haptolina</taxon>
    </lineage>
</organism>